<evidence type="ECO:0000313" key="6">
    <source>
        <dbReference type="Proteomes" id="UP000887574"/>
    </source>
</evidence>
<dbReference type="SMART" id="SM00220">
    <property type="entry name" value="S_TKc"/>
    <property type="match status" value="1"/>
</dbReference>
<feature type="domain" description="Protein kinase" evidence="5">
    <location>
        <begin position="102"/>
        <end position="297"/>
    </location>
</feature>
<dbReference type="AlphaFoldDB" id="A0A915CLE5"/>
<reference evidence="7" key="1">
    <citation type="submission" date="2022-11" db="UniProtKB">
        <authorList>
            <consortium name="WormBaseParasite"/>
        </authorList>
    </citation>
    <scope>IDENTIFICATION</scope>
</reference>
<evidence type="ECO:0000313" key="7">
    <source>
        <dbReference type="WBParaSite" id="jg10208"/>
    </source>
</evidence>
<proteinExistence type="predicted"/>
<name>A0A915CLE5_9BILA</name>
<dbReference type="Pfam" id="PF07714">
    <property type="entry name" value="PK_Tyr_Ser-Thr"/>
    <property type="match status" value="1"/>
</dbReference>
<dbReference type="Proteomes" id="UP000887574">
    <property type="component" value="Unplaced"/>
</dbReference>
<dbReference type="GO" id="GO:0004674">
    <property type="term" value="F:protein serine/threonine kinase activity"/>
    <property type="evidence" value="ECO:0007669"/>
    <property type="project" value="TreeGrafter"/>
</dbReference>
<protein>
    <submittedName>
        <fullName evidence="7">Protein kinase domain-containing protein</fullName>
    </submittedName>
</protein>
<evidence type="ECO:0000256" key="1">
    <source>
        <dbReference type="ARBA" id="ARBA00022679"/>
    </source>
</evidence>
<dbReference type="InterPro" id="IPR000719">
    <property type="entry name" value="Prot_kinase_dom"/>
</dbReference>
<dbReference type="PANTHER" id="PTHR44329">
    <property type="entry name" value="SERINE/THREONINE-PROTEIN KINASE TNNI3K-RELATED"/>
    <property type="match status" value="1"/>
</dbReference>
<dbReference type="InterPro" id="IPR051681">
    <property type="entry name" value="Ser/Thr_Kinases-Pseudokinases"/>
</dbReference>
<dbReference type="Gene3D" id="1.10.510.10">
    <property type="entry name" value="Transferase(Phosphotransferase) domain 1"/>
    <property type="match status" value="1"/>
</dbReference>
<keyword evidence="1" id="KW-0808">Transferase</keyword>
<sequence length="343" mass="39308">MTFGRFAALPTIHIFWYRPCVPTIAGGILRTSEDGGLDSESRCPKSASVTQKTSGHCYFDYVAKEQDDCHLKEVLCDEDGWMLAKVDNKKGMVPKTHWTGRLSAQGTFKGKTVALKIPRPQPTSLKVDTIKVQAKVREALEREALIFYPLLLVLELCEGGTLFSLCRKMSEDPLVHADLKADNVLIKERPLEHAKPVVVSDSIYSPSKSLTWTFKEFEHQEGQLWWFMFLWEVLSCQAPFSNYDFHVVMYAVVRKEKTLHVPENCPMELRDVFSQCWKRDTKKRPSFSQILQLLEVAEKKLTTATNGISKKKTRNDQPNQAKLHLMRSRVRLKMALSKCQQKK</sequence>
<evidence type="ECO:0000259" key="5">
    <source>
        <dbReference type="SMART" id="SM00220"/>
    </source>
</evidence>
<dbReference type="GO" id="GO:0005524">
    <property type="term" value="F:ATP binding"/>
    <property type="evidence" value="ECO:0007669"/>
    <property type="project" value="UniProtKB-KW"/>
</dbReference>
<dbReference type="PANTHER" id="PTHR44329:SF288">
    <property type="entry name" value="MITOGEN-ACTIVATED PROTEIN KINASE KINASE KINASE 20"/>
    <property type="match status" value="1"/>
</dbReference>
<evidence type="ECO:0000256" key="2">
    <source>
        <dbReference type="ARBA" id="ARBA00022741"/>
    </source>
</evidence>
<evidence type="ECO:0000256" key="4">
    <source>
        <dbReference type="ARBA" id="ARBA00022840"/>
    </source>
</evidence>
<dbReference type="WBParaSite" id="jg10208">
    <property type="protein sequence ID" value="jg10208"/>
    <property type="gene ID" value="jg10208"/>
</dbReference>
<keyword evidence="3" id="KW-0418">Kinase</keyword>
<accession>A0A915CLE5</accession>
<keyword evidence="2" id="KW-0547">Nucleotide-binding</keyword>
<organism evidence="6 7">
    <name type="scientific">Ditylenchus dipsaci</name>
    <dbReference type="NCBI Taxonomy" id="166011"/>
    <lineage>
        <taxon>Eukaryota</taxon>
        <taxon>Metazoa</taxon>
        <taxon>Ecdysozoa</taxon>
        <taxon>Nematoda</taxon>
        <taxon>Chromadorea</taxon>
        <taxon>Rhabditida</taxon>
        <taxon>Tylenchina</taxon>
        <taxon>Tylenchomorpha</taxon>
        <taxon>Sphaerularioidea</taxon>
        <taxon>Anguinidae</taxon>
        <taxon>Anguininae</taxon>
        <taxon>Ditylenchus</taxon>
    </lineage>
</organism>
<keyword evidence="6" id="KW-1185">Reference proteome</keyword>
<keyword evidence="4" id="KW-0067">ATP-binding</keyword>
<dbReference type="SUPFAM" id="SSF56112">
    <property type="entry name" value="Protein kinase-like (PK-like)"/>
    <property type="match status" value="1"/>
</dbReference>
<dbReference type="InterPro" id="IPR001245">
    <property type="entry name" value="Ser-Thr/Tyr_kinase_cat_dom"/>
</dbReference>
<dbReference type="InterPro" id="IPR011009">
    <property type="entry name" value="Kinase-like_dom_sf"/>
</dbReference>
<evidence type="ECO:0000256" key="3">
    <source>
        <dbReference type="ARBA" id="ARBA00022777"/>
    </source>
</evidence>